<dbReference type="RefSeq" id="WP_078482189.1">
    <property type="nucleotide sequence ID" value="NZ_MPRL01000002.1"/>
</dbReference>
<proteinExistence type="predicted"/>
<dbReference type="Proteomes" id="UP000191110">
    <property type="component" value="Unassembled WGS sequence"/>
</dbReference>
<name>A0A1T2LAY2_9GAMM</name>
<reference evidence="1 2" key="1">
    <citation type="submission" date="2016-11" db="EMBL/GenBank/DDBJ databases">
        <title>Mixed transmission modes and dynamic genome evolution in an obligate animal-bacterial symbiosis.</title>
        <authorList>
            <person name="Russell S.L."/>
            <person name="Corbett-Detig R.B."/>
            <person name="Cavanaugh C.M."/>
        </authorList>
    </citation>
    <scope>NUCLEOTIDE SEQUENCE [LARGE SCALE GENOMIC DNA]</scope>
    <source>
        <strain evidence="1">Sveles-Q1</strain>
    </source>
</reference>
<accession>A0A1T2LAY2</accession>
<evidence type="ECO:0000313" key="2">
    <source>
        <dbReference type="Proteomes" id="UP000191110"/>
    </source>
</evidence>
<dbReference type="EMBL" id="MPRL01000002">
    <property type="protein sequence ID" value="OOZ42162.1"/>
    <property type="molecule type" value="Genomic_DNA"/>
</dbReference>
<dbReference type="AlphaFoldDB" id="A0A1T2LAY2"/>
<evidence type="ECO:0000313" key="1">
    <source>
        <dbReference type="EMBL" id="OOZ42162.1"/>
    </source>
</evidence>
<keyword evidence="2" id="KW-1185">Reference proteome</keyword>
<sequence length="156" mass="17354">MKKIGWQLLILLLITGGAEAGRETYLMNSTPDSLKVFVDSNNVTLVKEALEKIVYKRLRAWNITPVAGFASADNKEVDLNIIVDGKMFNKADSSAFLVNVYFGTKVERYGFVSTETACHKFGYAREKAVLEAVNQCLDEILPSYIKANQITPAVEQ</sequence>
<organism evidence="1 2">
    <name type="scientific">Solemya pervernicosa gill symbiont</name>
    <dbReference type="NCBI Taxonomy" id="642797"/>
    <lineage>
        <taxon>Bacteria</taxon>
        <taxon>Pseudomonadati</taxon>
        <taxon>Pseudomonadota</taxon>
        <taxon>Gammaproteobacteria</taxon>
        <taxon>sulfur-oxidizing symbionts</taxon>
    </lineage>
</organism>
<comment type="caution">
    <text evidence="1">The sequence shown here is derived from an EMBL/GenBank/DDBJ whole genome shotgun (WGS) entry which is preliminary data.</text>
</comment>
<gene>
    <name evidence="1" type="ORF">BOW53_00865</name>
</gene>
<protein>
    <submittedName>
        <fullName evidence="1">Uncharacterized protein</fullName>
    </submittedName>
</protein>